<reference evidence="2 3" key="1">
    <citation type="submission" date="2018-06" db="EMBL/GenBank/DDBJ databases">
        <authorList>
            <consortium name="Pathogen Informatics"/>
            <person name="Doyle S."/>
        </authorList>
    </citation>
    <scope>NUCLEOTIDE SEQUENCE [LARGE SCALE GENOMIC DNA]</scope>
    <source>
        <strain evidence="2 3">NCTC13456</strain>
    </source>
</reference>
<dbReference type="AlphaFoldDB" id="A0A376G7J1"/>
<evidence type="ECO:0000313" key="2">
    <source>
        <dbReference type="EMBL" id="STD54817.1"/>
    </source>
</evidence>
<feature type="signal peptide" evidence="1">
    <location>
        <begin position="1"/>
        <end position="24"/>
    </location>
</feature>
<dbReference type="EMBL" id="UFXS01000001">
    <property type="protein sequence ID" value="STD54817.1"/>
    <property type="molecule type" value="Genomic_DNA"/>
</dbReference>
<dbReference type="Proteomes" id="UP000254737">
    <property type="component" value="Unassembled WGS sequence"/>
</dbReference>
<feature type="chain" id="PRO_5016706263" evidence="1">
    <location>
        <begin position="25"/>
        <end position="120"/>
    </location>
</feature>
<name>A0A376G7J1_9FLAO</name>
<organism evidence="2 3">
    <name type="scientific">Empedobacter falsenii</name>
    <dbReference type="NCBI Taxonomy" id="343874"/>
    <lineage>
        <taxon>Bacteria</taxon>
        <taxon>Pseudomonadati</taxon>
        <taxon>Bacteroidota</taxon>
        <taxon>Flavobacteriia</taxon>
        <taxon>Flavobacteriales</taxon>
        <taxon>Weeksellaceae</taxon>
        <taxon>Empedobacter</taxon>
    </lineage>
</organism>
<dbReference type="STRING" id="343874.GCA_000805695_00368"/>
<sequence>MNFRSFILIISSIFVLLTPCSIKASIHTILDVENVHQTKTSQVKINQNHSNSCTVVKFETIKKSTKNLDVPNFDLPNSSIHFIGLARSSLIEEDIDSNEIQSPKIPFYLLYKQLKYSLMS</sequence>
<proteinExistence type="predicted"/>
<evidence type="ECO:0000256" key="1">
    <source>
        <dbReference type="SAM" id="SignalP"/>
    </source>
</evidence>
<keyword evidence="1" id="KW-0732">Signal</keyword>
<dbReference type="RefSeq" id="WP_114999358.1">
    <property type="nucleotide sequence ID" value="NZ_UFXS01000001.1"/>
</dbReference>
<evidence type="ECO:0000313" key="3">
    <source>
        <dbReference type="Proteomes" id="UP000254737"/>
    </source>
</evidence>
<accession>A0A376G7J1</accession>
<gene>
    <name evidence="2" type="ORF">NCTC13456_01213</name>
</gene>
<protein>
    <submittedName>
        <fullName evidence="2">Uncharacterized protein</fullName>
    </submittedName>
</protein>